<gene>
    <name evidence="1" type="ORF">CEXT_110651</name>
</gene>
<evidence type="ECO:0000313" key="2">
    <source>
        <dbReference type="Proteomes" id="UP001054945"/>
    </source>
</evidence>
<reference evidence="1 2" key="1">
    <citation type="submission" date="2021-06" db="EMBL/GenBank/DDBJ databases">
        <title>Caerostris extrusa draft genome.</title>
        <authorList>
            <person name="Kono N."/>
            <person name="Arakawa K."/>
        </authorList>
    </citation>
    <scope>NUCLEOTIDE SEQUENCE [LARGE SCALE GENOMIC DNA]</scope>
</reference>
<protein>
    <submittedName>
        <fullName evidence="1">Uncharacterized protein</fullName>
    </submittedName>
</protein>
<name>A0AAV4MTY5_CAEEX</name>
<evidence type="ECO:0000313" key="1">
    <source>
        <dbReference type="EMBL" id="GIX74354.1"/>
    </source>
</evidence>
<sequence length="79" mass="9169">MTFLMNAYGMYNLLNVNLEKVRFLLLNIFKTNDSSVSNHDCCSKAKTTTEHKQEEKMPISRQSFEYPTCSYEAAFCGKR</sequence>
<comment type="caution">
    <text evidence="1">The sequence shown here is derived from an EMBL/GenBank/DDBJ whole genome shotgun (WGS) entry which is preliminary data.</text>
</comment>
<dbReference type="AlphaFoldDB" id="A0AAV4MTY5"/>
<accession>A0AAV4MTY5</accession>
<organism evidence="1 2">
    <name type="scientific">Caerostris extrusa</name>
    <name type="common">Bark spider</name>
    <name type="synonym">Caerostris bankana</name>
    <dbReference type="NCBI Taxonomy" id="172846"/>
    <lineage>
        <taxon>Eukaryota</taxon>
        <taxon>Metazoa</taxon>
        <taxon>Ecdysozoa</taxon>
        <taxon>Arthropoda</taxon>
        <taxon>Chelicerata</taxon>
        <taxon>Arachnida</taxon>
        <taxon>Araneae</taxon>
        <taxon>Araneomorphae</taxon>
        <taxon>Entelegynae</taxon>
        <taxon>Araneoidea</taxon>
        <taxon>Araneidae</taxon>
        <taxon>Caerostris</taxon>
    </lineage>
</organism>
<keyword evidence="2" id="KW-1185">Reference proteome</keyword>
<proteinExistence type="predicted"/>
<dbReference type="Proteomes" id="UP001054945">
    <property type="component" value="Unassembled WGS sequence"/>
</dbReference>
<dbReference type="EMBL" id="BPLR01002500">
    <property type="protein sequence ID" value="GIX74354.1"/>
    <property type="molecule type" value="Genomic_DNA"/>
</dbReference>